<dbReference type="Gene3D" id="1.20.1560.10">
    <property type="entry name" value="ABC transporter type 1, transmembrane domain"/>
    <property type="match status" value="3"/>
</dbReference>
<dbReference type="InterPro" id="IPR036640">
    <property type="entry name" value="ABC1_TM_sf"/>
</dbReference>
<dbReference type="InterPro" id="IPR039421">
    <property type="entry name" value="Type_1_exporter"/>
</dbReference>
<keyword evidence="5 8" id="KW-1133">Transmembrane helix</keyword>
<dbReference type="PROSITE" id="PS50893">
    <property type="entry name" value="ABC_TRANSPORTER_2"/>
    <property type="match status" value="2"/>
</dbReference>
<dbReference type="Pfam" id="PF00664">
    <property type="entry name" value="ABC_membrane"/>
    <property type="match status" value="2"/>
</dbReference>
<dbReference type="GO" id="GO:0090374">
    <property type="term" value="P:oligopeptide export from mitochondrion"/>
    <property type="evidence" value="ECO:0007669"/>
    <property type="project" value="TreeGrafter"/>
</dbReference>
<reference evidence="11" key="1">
    <citation type="journal article" date="2020" name="Stud. Mycol.">
        <title>101 Dothideomycetes genomes: a test case for predicting lifestyles and emergence of pathogens.</title>
        <authorList>
            <person name="Haridas S."/>
            <person name="Albert R."/>
            <person name="Binder M."/>
            <person name="Bloem J."/>
            <person name="Labutti K."/>
            <person name="Salamov A."/>
            <person name="Andreopoulos B."/>
            <person name="Baker S."/>
            <person name="Barry K."/>
            <person name="Bills G."/>
            <person name="Bluhm B."/>
            <person name="Cannon C."/>
            <person name="Castanera R."/>
            <person name="Culley D."/>
            <person name="Daum C."/>
            <person name="Ezra D."/>
            <person name="Gonzalez J."/>
            <person name="Henrissat B."/>
            <person name="Kuo A."/>
            <person name="Liang C."/>
            <person name="Lipzen A."/>
            <person name="Lutzoni F."/>
            <person name="Magnuson J."/>
            <person name="Mondo S."/>
            <person name="Nolan M."/>
            <person name="Ohm R."/>
            <person name="Pangilinan J."/>
            <person name="Park H.-J."/>
            <person name="Ramirez L."/>
            <person name="Alfaro M."/>
            <person name="Sun H."/>
            <person name="Tritt A."/>
            <person name="Yoshinaga Y."/>
            <person name="Zwiers L.-H."/>
            <person name="Turgeon B."/>
            <person name="Goodwin S."/>
            <person name="Spatafora J."/>
            <person name="Crous P."/>
            <person name="Grigoriev I."/>
        </authorList>
    </citation>
    <scope>NUCLEOTIDE SEQUENCE</scope>
    <source>
        <strain evidence="11">CBS 269.34</strain>
    </source>
</reference>
<comment type="subcellular location">
    <subcellularLocation>
        <location evidence="1">Membrane</location>
        <topology evidence="1">Multi-pass membrane protein</topology>
    </subcellularLocation>
</comment>
<keyword evidence="2 8" id="KW-0812">Transmembrane</keyword>
<name>A0A6A6R8Y2_9PEZI</name>
<feature type="transmembrane region" description="Helical" evidence="8">
    <location>
        <begin position="320"/>
        <end position="340"/>
    </location>
</feature>
<dbReference type="InterPro" id="IPR003439">
    <property type="entry name" value="ABC_transporter-like_ATP-bd"/>
</dbReference>
<evidence type="ECO:0000259" key="9">
    <source>
        <dbReference type="PROSITE" id="PS50893"/>
    </source>
</evidence>
<feature type="transmembrane region" description="Helical" evidence="8">
    <location>
        <begin position="100"/>
        <end position="120"/>
    </location>
</feature>
<evidence type="ECO:0000256" key="7">
    <source>
        <dbReference type="SAM" id="MobiDB-lite"/>
    </source>
</evidence>
<dbReference type="GO" id="GO:0016887">
    <property type="term" value="F:ATP hydrolysis activity"/>
    <property type="evidence" value="ECO:0007669"/>
    <property type="project" value="InterPro"/>
</dbReference>
<feature type="domain" description="ABC transmembrane type-1" evidence="10">
    <location>
        <begin position="841"/>
        <end position="1126"/>
    </location>
</feature>
<evidence type="ECO:0000259" key="10">
    <source>
        <dbReference type="PROSITE" id="PS50929"/>
    </source>
</evidence>
<dbReference type="GO" id="GO:0005743">
    <property type="term" value="C:mitochondrial inner membrane"/>
    <property type="evidence" value="ECO:0007669"/>
    <property type="project" value="TreeGrafter"/>
</dbReference>
<keyword evidence="6 8" id="KW-0472">Membrane</keyword>
<evidence type="ECO:0000256" key="1">
    <source>
        <dbReference type="ARBA" id="ARBA00004141"/>
    </source>
</evidence>
<dbReference type="PROSITE" id="PS00211">
    <property type="entry name" value="ABC_TRANSPORTER_1"/>
    <property type="match status" value="1"/>
</dbReference>
<dbReference type="InterPro" id="IPR011527">
    <property type="entry name" value="ABC1_TM_dom"/>
</dbReference>
<feature type="transmembrane region" description="Helical" evidence="8">
    <location>
        <begin position="838"/>
        <end position="860"/>
    </location>
</feature>
<dbReference type="Pfam" id="PF00005">
    <property type="entry name" value="ABC_tran"/>
    <property type="match status" value="2"/>
</dbReference>
<dbReference type="InterPro" id="IPR027417">
    <property type="entry name" value="P-loop_NTPase"/>
</dbReference>
<dbReference type="PROSITE" id="PS50929">
    <property type="entry name" value="ABC_TM1F"/>
    <property type="match status" value="2"/>
</dbReference>
<dbReference type="EMBL" id="MU004182">
    <property type="protein sequence ID" value="KAF2501001.1"/>
    <property type="molecule type" value="Genomic_DNA"/>
</dbReference>
<feature type="transmembrane region" description="Helical" evidence="8">
    <location>
        <begin position="52"/>
        <end position="80"/>
    </location>
</feature>
<dbReference type="PANTHER" id="PTHR43394">
    <property type="entry name" value="ATP-DEPENDENT PERMEASE MDL1, MITOCHONDRIAL"/>
    <property type="match status" value="1"/>
</dbReference>
<feature type="region of interest" description="Disordered" evidence="7">
    <location>
        <begin position="1"/>
        <end position="28"/>
    </location>
</feature>
<dbReference type="Proteomes" id="UP000799750">
    <property type="component" value="Unassembled WGS sequence"/>
</dbReference>
<dbReference type="SUPFAM" id="SSF90123">
    <property type="entry name" value="ABC transporter transmembrane region"/>
    <property type="match status" value="2"/>
</dbReference>
<evidence type="ECO:0000313" key="11">
    <source>
        <dbReference type="EMBL" id="KAF2501001.1"/>
    </source>
</evidence>
<accession>A0A6A6R8Y2</accession>
<evidence type="ECO:0000256" key="2">
    <source>
        <dbReference type="ARBA" id="ARBA00022692"/>
    </source>
</evidence>
<feature type="transmembrane region" description="Helical" evidence="8">
    <location>
        <begin position="958"/>
        <end position="978"/>
    </location>
</feature>
<keyword evidence="4" id="KW-0067">ATP-binding</keyword>
<dbReference type="InterPro" id="IPR017871">
    <property type="entry name" value="ABC_transporter-like_CS"/>
</dbReference>
<evidence type="ECO:0000256" key="8">
    <source>
        <dbReference type="SAM" id="Phobius"/>
    </source>
</evidence>
<dbReference type="OrthoDB" id="6500128at2759"/>
<evidence type="ECO:0000256" key="3">
    <source>
        <dbReference type="ARBA" id="ARBA00022741"/>
    </source>
</evidence>
<organism evidence="11 12">
    <name type="scientific">Lophium mytilinum</name>
    <dbReference type="NCBI Taxonomy" id="390894"/>
    <lineage>
        <taxon>Eukaryota</taxon>
        <taxon>Fungi</taxon>
        <taxon>Dikarya</taxon>
        <taxon>Ascomycota</taxon>
        <taxon>Pezizomycotina</taxon>
        <taxon>Dothideomycetes</taxon>
        <taxon>Pleosporomycetidae</taxon>
        <taxon>Mytilinidiales</taxon>
        <taxon>Mytilinidiaceae</taxon>
        <taxon>Lophium</taxon>
    </lineage>
</organism>
<evidence type="ECO:0000256" key="4">
    <source>
        <dbReference type="ARBA" id="ARBA00022840"/>
    </source>
</evidence>
<dbReference type="GO" id="GO:0005524">
    <property type="term" value="F:ATP binding"/>
    <property type="evidence" value="ECO:0007669"/>
    <property type="project" value="UniProtKB-KW"/>
</dbReference>
<feature type="transmembrane region" description="Helical" evidence="8">
    <location>
        <begin position="880"/>
        <end position="903"/>
    </location>
</feature>
<dbReference type="GO" id="GO:0015421">
    <property type="term" value="F:ABC-type oligopeptide transporter activity"/>
    <property type="evidence" value="ECO:0007669"/>
    <property type="project" value="TreeGrafter"/>
</dbReference>
<dbReference type="SMART" id="SM00382">
    <property type="entry name" value="AAA"/>
    <property type="match status" value="2"/>
</dbReference>
<feature type="transmembrane region" description="Helical" evidence="8">
    <location>
        <begin position="984"/>
        <end position="1001"/>
    </location>
</feature>
<dbReference type="FunFam" id="3.40.50.300:FF:001471">
    <property type="entry name" value="P-loop containing nucleoside triphosphate hydrolase protein"/>
    <property type="match status" value="1"/>
</dbReference>
<keyword evidence="3" id="KW-0547">Nucleotide-binding</keyword>
<feature type="transmembrane region" description="Helical" evidence="8">
    <location>
        <begin position="290"/>
        <end position="308"/>
    </location>
</feature>
<feature type="domain" description="ABC transmembrane type-1" evidence="10">
    <location>
        <begin position="58"/>
        <end position="348"/>
    </location>
</feature>
<feature type="domain" description="ABC transporter" evidence="9">
    <location>
        <begin position="385"/>
        <end position="624"/>
    </location>
</feature>
<keyword evidence="12" id="KW-1185">Reference proteome</keyword>
<gene>
    <name evidence="11" type="ORF">BU16DRAFT_187439</name>
</gene>
<sequence>MGRAKLTEERKSPTESHELEESKEQDVDTTELEHIRKAGWKALFSFTTKAHLGILVSATISSIIFGLVLPAASVLLGLIVNQYTNFGAGRISGGELLGNVSKYCIYLTVLGAASWITNIFSQTLWLTFGELQARSARDRMFNNLLSKDIEWYDMRRNGIGAFLPRVQTQIRELQLAASQPMAEAVQCLSTGIGAIVLALVFSWNLTLVIIATVPIVFIVMTVLSSRIGPHVHEQGERLQGAMKYVTNAFQSIEMVKCFNGQDSELGRYTGAIREAAKSYTRQANLKSLQLAFLQFCTLSVFVQGFWYGSTLIARGKRSPGQVITTFWCALVAVQAVTSFIPQLIVIEKGRVAGAKLRAVMAQMQAQSNTTGHVSGIKPGLCKGDIEFDKVSFVYPTRPSQLAIKDATMFFPAGDTTFVVGRSGSGKSTLGQLLLRFYDPLKGTIRLDGQPLKSIDAHWLRENVTLVEQHSVLFDDSIYNNIAITKSEGGMPDLDAVKDAAQFALLQQTINDLPDGFGTIVGSKGSALSGGQRQRIALARARIRDTAILILDESTSALDYITRSLMLESIRAWRRGRTTIVITHDISQIQAQDYVFVLDNAQVVQEGYRKTMEEVKGSPFHTFLTEPVPSPTHSLDDADPLDNLEEQSSWTVSGLGLEGISFPAQCDHRLSNESIDPLDMYLQERTETSLRPISAVFASPLTQDTRRLSTAHHTSPYWRLTANSLSAEPSATVRHGSVHDLEEYTFFDPDPKVLPKPSPKAIIRSGTPVQRVVSSADRMAAREGKLTHGDSPPDNISRGRSVRHLLRNQQHSRPQAVKPISTLKILSSVWPQLDWLGRLYLVLAFLTACVHAAATPVFSYVFAQLISTFYISNNRSQKAMIYSLSILGLAIVDGAATYAFHFLFEYSAQIWITSTRIEAMKRLLDQPRQFFDEQGNEVSILAECLDHFAEETRNMLGRFTSIIFVVVLMMLIALVWSLITCWKLTLVTIAIAPIMYAISASYHRISGKWEGHSNEADEAVGIVLHETLTNIRTVRALTLEKAFHRKYVDATTAALTTGMKRALYSGIFFGLSNACMLFFQAFLFWYGATLMKSGAFNATDVIQTLTILLMSTNYVTTTIVFIPQIGAAKDAAARLLRLANLSQNSHEHVGTVQIPSAGSIVLQNLQFAYPSRPTHPVLHQINLEIPPSSCIAIVGGSGSGKSTIASLLLNLYPSDPSSSKPTEITVSGRDIKRIHTPTLRSLVSIVSQTPTLFPGTIADNIVYGLPSSSPHTALPNIRMAAAAAGIDDFIESLPSGYFTGVGEGGMGISGGQAQRISIARALVRHPDVLILDEATSALDVESATIIRESIRRLIADSQNDAASSFRRPSVVDTSSLAGNHEREVSRSMTVIIITHSRAMMEIADKIVMLDQGCVVEEGGFEELRRRKGEFARLLEFGGLDDGQMQVEREKLETGWKGKAKDARS</sequence>
<dbReference type="CDD" id="cd18577">
    <property type="entry name" value="ABC_6TM_Pgp_ABCB1_D1_like"/>
    <property type="match status" value="1"/>
</dbReference>
<evidence type="ECO:0000256" key="5">
    <source>
        <dbReference type="ARBA" id="ARBA00022989"/>
    </source>
</evidence>
<dbReference type="SUPFAM" id="SSF52540">
    <property type="entry name" value="P-loop containing nucleoside triphosphate hydrolases"/>
    <property type="match status" value="3"/>
</dbReference>
<proteinExistence type="predicted"/>
<dbReference type="CDD" id="cd18578">
    <property type="entry name" value="ABC_6TM_Pgp_ABCB1_D2_like"/>
    <property type="match status" value="1"/>
</dbReference>
<feature type="transmembrane region" description="Helical" evidence="8">
    <location>
        <begin position="1061"/>
        <end position="1085"/>
    </location>
</feature>
<dbReference type="InterPro" id="IPR003593">
    <property type="entry name" value="AAA+_ATPase"/>
</dbReference>
<protein>
    <submittedName>
        <fullName evidence="11">P-loop containing nucleoside triphosphate hydrolase protein</fullName>
    </submittedName>
</protein>
<keyword evidence="11" id="KW-0378">Hydrolase</keyword>
<dbReference type="Gene3D" id="3.40.50.300">
    <property type="entry name" value="P-loop containing nucleotide triphosphate hydrolases"/>
    <property type="match status" value="3"/>
</dbReference>
<feature type="domain" description="ABC transporter" evidence="9">
    <location>
        <begin position="1159"/>
        <end position="1435"/>
    </location>
</feature>
<evidence type="ECO:0000313" key="12">
    <source>
        <dbReference type="Proteomes" id="UP000799750"/>
    </source>
</evidence>
<feature type="transmembrane region" description="Helical" evidence="8">
    <location>
        <begin position="207"/>
        <end position="227"/>
    </location>
</feature>
<dbReference type="PANTHER" id="PTHR43394:SF15">
    <property type="entry name" value="ALPHA-FACTOR-TRANSPORTING ATPASE"/>
    <property type="match status" value="1"/>
</dbReference>
<evidence type="ECO:0000256" key="6">
    <source>
        <dbReference type="ARBA" id="ARBA00023136"/>
    </source>
</evidence>